<keyword evidence="3" id="KW-1185">Reference proteome</keyword>
<dbReference type="Pfam" id="PF17921">
    <property type="entry name" value="Integrase_H2C2"/>
    <property type="match status" value="1"/>
</dbReference>
<gene>
    <name evidence="2" type="ORF">ADUPG1_002732</name>
</gene>
<protein>
    <recommendedName>
        <fullName evidence="1">Integrase catalytic domain-containing protein</fullName>
    </recommendedName>
</protein>
<organism evidence="2 3">
    <name type="scientific">Aduncisulcus paluster</name>
    <dbReference type="NCBI Taxonomy" id="2918883"/>
    <lineage>
        <taxon>Eukaryota</taxon>
        <taxon>Metamonada</taxon>
        <taxon>Carpediemonas-like organisms</taxon>
        <taxon>Aduncisulcus</taxon>
    </lineage>
</organism>
<dbReference type="SUPFAM" id="SSF53098">
    <property type="entry name" value="Ribonuclease H-like"/>
    <property type="match status" value="1"/>
</dbReference>
<dbReference type="Pfam" id="PF00665">
    <property type="entry name" value="rve"/>
    <property type="match status" value="1"/>
</dbReference>
<evidence type="ECO:0000313" key="2">
    <source>
        <dbReference type="EMBL" id="GKT34053.1"/>
    </source>
</evidence>
<accession>A0ABQ5KNG4</accession>
<dbReference type="PANTHER" id="PTHR37984:SF5">
    <property type="entry name" value="PROTEIN NYNRIN-LIKE"/>
    <property type="match status" value="1"/>
</dbReference>
<name>A0ABQ5KNG4_9EUKA</name>
<feature type="domain" description="Integrase catalytic" evidence="1">
    <location>
        <begin position="90"/>
        <end position="179"/>
    </location>
</feature>
<dbReference type="PANTHER" id="PTHR37984">
    <property type="entry name" value="PROTEIN CBG26694"/>
    <property type="match status" value="1"/>
</dbReference>
<reference evidence="2" key="1">
    <citation type="submission" date="2022-03" db="EMBL/GenBank/DDBJ databases">
        <title>Draft genome sequence of Aduncisulcus paluster, a free-living microaerophilic Fornicata.</title>
        <authorList>
            <person name="Yuyama I."/>
            <person name="Kume K."/>
            <person name="Tamura T."/>
            <person name="Inagaki Y."/>
            <person name="Hashimoto T."/>
        </authorList>
    </citation>
    <scope>NUCLEOTIDE SEQUENCE</scope>
    <source>
        <strain evidence="2">NY0171</strain>
    </source>
</reference>
<comment type="caution">
    <text evidence="2">The sequence shown here is derived from an EMBL/GenBank/DDBJ whole genome shotgun (WGS) entry which is preliminary data.</text>
</comment>
<dbReference type="InterPro" id="IPR012337">
    <property type="entry name" value="RNaseH-like_sf"/>
</dbReference>
<evidence type="ECO:0000259" key="1">
    <source>
        <dbReference type="PROSITE" id="PS50994"/>
    </source>
</evidence>
<feature type="non-terminal residue" evidence="2">
    <location>
        <position position="1"/>
    </location>
</feature>
<dbReference type="EMBL" id="BQXS01003338">
    <property type="protein sequence ID" value="GKT34053.1"/>
    <property type="molecule type" value="Genomic_DNA"/>
</dbReference>
<dbReference type="InterPro" id="IPR050951">
    <property type="entry name" value="Retrovirus_Pol_polyprotein"/>
</dbReference>
<dbReference type="InterPro" id="IPR001584">
    <property type="entry name" value="Integrase_cat-core"/>
</dbReference>
<dbReference type="PROSITE" id="PS50994">
    <property type="entry name" value="INTEGRASE"/>
    <property type="match status" value="1"/>
</dbReference>
<dbReference type="Gene3D" id="1.10.340.70">
    <property type="match status" value="1"/>
</dbReference>
<evidence type="ECO:0000313" key="3">
    <source>
        <dbReference type="Proteomes" id="UP001057375"/>
    </source>
</evidence>
<dbReference type="InterPro" id="IPR041588">
    <property type="entry name" value="Integrase_H2C2"/>
</dbReference>
<dbReference type="Gene3D" id="3.30.420.10">
    <property type="entry name" value="Ribonuclease H-like superfamily/Ribonuclease H"/>
    <property type="match status" value="1"/>
</dbReference>
<proteinExistence type="predicted"/>
<dbReference type="Proteomes" id="UP001057375">
    <property type="component" value="Unassembled WGS sequence"/>
</dbReference>
<dbReference type="InterPro" id="IPR036397">
    <property type="entry name" value="RNaseH_sf"/>
</dbReference>
<sequence>RDDKGFLRSKNQNTLVIPDADSLRRDIFELAHSGVFGGHKGRDAVLRTFKEWRLGWKGMKKDVSVWISQCLICQRDRLSLDSFSGGGTTFVEKPFYCIAIDTMGPFTPSTHGYKYLIVAIDVFTRFVELIPTKTLTSAEAAEAVVNEVFLRYGFPDVIRSDNGTHTTELLPTAPSPTEL</sequence>